<evidence type="ECO:0000313" key="1">
    <source>
        <dbReference type="EMBL" id="KMO83571.1"/>
    </source>
</evidence>
<sequence>MAGVWKTVHLFVPSDRSASEVSKYLCDHINAVAYEAGEFVRQVRIGDGVDQGTGWHKWSVSYLPGLAGEGVCE</sequence>
<accession>A0A0J6ZFK6</accession>
<reference evidence="1 2" key="1">
    <citation type="journal article" date="2015" name="Genome Biol. Evol.">
        <title>Characterization of Three Mycobacterium spp. with Potential Use in Bioremediation by Genome Sequencing and Comparative Genomics.</title>
        <authorList>
            <person name="Das S."/>
            <person name="Pettersson B.M."/>
            <person name="Behra P.R."/>
            <person name="Ramesh M."/>
            <person name="Dasgupta S."/>
            <person name="Bhattacharya A."/>
            <person name="Kirsebom L.A."/>
        </authorList>
    </citation>
    <scope>NUCLEOTIDE SEQUENCE [LARGE SCALE GENOMIC DNA]</scope>
    <source>
        <strain evidence="1 2">DSM 43826</strain>
    </source>
</reference>
<dbReference type="Proteomes" id="UP000036513">
    <property type="component" value="Unassembled WGS sequence"/>
</dbReference>
<dbReference type="EMBL" id="JYNL01000004">
    <property type="protein sequence ID" value="KMO83571.1"/>
    <property type="molecule type" value="Genomic_DNA"/>
</dbReference>
<name>A0A0J6ZFK6_9MYCO</name>
<organism evidence="1 2">
    <name type="scientific">Mycolicibacterium chlorophenolicum</name>
    <dbReference type="NCBI Taxonomy" id="37916"/>
    <lineage>
        <taxon>Bacteria</taxon>
        <taxon>Bacillati</taxon>
        <taxon>Actinomycetota</taxon>
        <taxon>Actinomycetes</taxon>
        <taxon>Mycobacteriales</taxon>
        <taxon>Mycobacteriaceae</taxon>
        <taxon>Mycolicibacterium</taxon>
    </lineage>
</organism>
<proteinExistence type="predicted"/>
<keyword evidence="2" id="KW-1185">Reference proteome</keyword>
<comment type="caution">
    <text evidence="1">The sequence shown here is derived from an EMBL/GenBank/DDBJ whole genome shotgun (WGS) entry which is preliminary data.</text>
</comment>
<dbReference type="PATRIC" id="fig|37916.4.peg.538"/>
<protein>
    <submittedName>
        <fullName evidence="1">Uncharacterized protein</fullName>
    </submittedName>
</protein>
<dbReference type="AlphaFoldDB" id="A0A0J6ZFK6"/>
<gene>
    <name evidence="1" type="ORF">MCHLDSM_00499</name>
</gene>
<evidence type="ECO:0000313" key="2">
    <source>
        <dbReference type="Proteomes" id="UP000036513"/>
    </source>
</evidence>